<dbReference type="Pfam" id="PF13086">
    <property type="entry name" value="AAA_11"/>
    <property type="match status" value="1"/>
</dbReference>
<protein>
    <submittedName>
        <fullName evidence="2">Probable helicase MAGATAMA 3</fullName>
    </submittedName>
</protein>
<comment type="caution">
    <text evidence="2">The sequence shown here is derived from an EMBL/GenBank/DDBJ whole genome shotgun (WGS) entry which is preliminary data.</text>
</comment>
<dbReference type="InterPro" id="IPR041677">
    <property type="entry name" value="DNA2/NAM7_AAA_11"/>
</dbReference>
<accession>A0A699SFK0</accession>
<dbReference type="Gene3D" id="3.40.50.300">
    <property type="entry name" value="P-loop containing nucleotide triphosphate hydrolases"/>
    <property type="match status" value="1"/>
</dbReference>
<feature type="non-terminal residue" evidence="2">
    <location>
        <position position="1"/>
    </location>
</feature>
<evidence type="ECO:0000313" key="2">
    <source>
        <dbReference type="EMBL" id="GFC96067.1"/>
    </source>
</evidence>
<keyword evidence="2" id="KW-0547">Nucleotide-binding</keyword>
<dbReference type="InterPro" id="IPR027417">
    <property type="entry name" value="P-loop_NTPase"/>
</dbReference>
<evidence type="ECO:0000259" key="1">
    <source>
        <dbReference type="Pfam" id="PF13086"/>
    </source>
</evidence>
<gene>
    <name evidence="2" type="ORF">Tci_868037</name>
</gene>
<feature type="domain" description="DNA2/NAM7 helicase helicase" evidence="1">
    <location>
        <begin position="3"/>
        <end position="34"/>
    </location>
</feature>
<sequence>AGLSRRKFVLIQGPPGTGKTQTILGLLSAILHATPARIHTKGKMTEIKRAPDLDFQEKYVFTPAIVLDLNFYHASCFLFSTF</sequence>
<reference evidence="2" key="1">
    <citation type="journal article" date="2019" name="Sci. Rep.">
        <title>Draft genome of Tanacetum cinerariifolium, the natural source of mosquito coil.</title>
        <authorList>
            <person name="Yamashiro T."/>
            <person name="Shiraishi A."/>
            <person name="Satake H."/>
            <person name="Nakayama K."/>
        </authorList>
    </citation>
    <scope>NUCLEOTIDE SEQUENCE</scope>
</reference>
<dbReference type="SUPFAM" id="SSF52540">
    <property type="entry name" value="P-loop containing nucleoside triphosphate hydrolases"/>
    <property type="match status" value="1"/>
</dbReference>
<dbReference type="EMBL" id="BKCJ011158034">
    <property type="protein sequence ID" value="GFC96067.1"/>
    <property type="molecule type" value="Genomic_DNA"/>
</dbReference>
<keyword evidence="2" id="KW-0067">ATP-binding</keyword>
<keyword evidence="2" id="KW-0347">Helicase</keyword>
<dbReference type="AlphaFoldDB" id="A0A699SFK0"/>
<proteinExistence type="predicted"/>
<dbReference type="GO" id="GO:0004386">
    <property type="term" value="F:helicase activity"/>
    <property type="evidence" value="ECO:0007669"/>
    <property type="project" value="UniProtKB-KW"/>
</dbReference>
<name>A0A699SFK0_TANCI</name>
<keyword evidence="2" id="KW-0378">Hydrolase</keyword>
<organism evidence="2">
    <name type="scientific">Tanacetum cinerariifolium</name>
    <name type="common">Dalmatian daisy</name>
    <name type="synonym">Chrysanthemum cinerariifolium</name>
    <dbReference type="NCBI Taxonomy" id="118510"/>
    <lineage>
        <taxon>Eukaryota</taxon>
        <taxon>Viridiplantae</taxon>
        <taxon>Streptophyta</taxon>
        <taxon>Embryophyta</taxon>
        <taxon>Tracheophyta</taxon>
        <taxon>Spermatophyta</taxon>
        <taxon>Magnoliopsida</taxon>
        <taxon>eudicotyledons</taxon>
        <taxon>Gunneridae</taxon>
        <taxon>Pentapetalae</taxon>
        <taxon>asterids</taxon>
        <taxon>campanulids</taxon>
        <taxon>Asterales</taxon>
        <taxon>Asteraceae</taxon>
        <taxon>Asteroideae</taxon>
        <taxon>Anthemideae</taxon>
        <taxon>Anthemidinae</taxon>
        <taxon>Tanacetum</taxon>
    </lineage>
</organism>